<evidence type="ECO:0000256" key="5">
    <source>
        <dbReference type="ARBA" id="ARBA00022960"/>
    </source>
</evidence>
<proteinExistence type="inferred from homology"/>
<keyword evidence="10" id="KW-1185">Reference proteome</keyword>
<evidence type="ECO:0000313" key="9">
    <source>
        <dbReference type="EMBL" id="GGA40832.1"/>
    </source>
</evidence>
<feature type="transmembrane region" description="Helical" evidence="8">
    <location>
        <begin position="136"/>
        <end position="155"/>
    </location>
</feature>
<comment type="caution">
    <text evidence="9">The sequence shown here is derived from an EMBL/GenBank/DDBJ whole genome shotgun (WGS) entry which is preliminary data.</text>
</comment>
<dbReference type="RefSeq" id="WP_188430945.1">
    <property type="nucleotide sequence ID" value="NZ_BMEX01000003.1"/>
</dbReference>
<dbReference type="Pfam" id="PF04093">
    <property type="entry name" value="MreD"/>
    <property type="match status" value="1"/>
</dbReference>
<evidence type="ECO:0000313" key="10">
    <source>
        <dbReference type="Proteomes" id="UP000617979"/>
    </source>
</evidence>
<gene>
    <name evidence="9" type="ORF">GCM10007416_12270</name>
</gene>
<keyword evidence="7 8" id="KW-0472">Membrane</keyword>
<evidence type="ECO:0000256" key="3">
    <source>
        <dbReference type="ARBA" id="ARBA00022475"/>
    </source>
</evidence>
<organism evidence="9 10">
    <name type="scientific">Kroppenstedtia guangzhouensis</name>
    <dbReference type="NCBI Taxonomy" id="1274356"/>
    <lineage>
        <taxon>Bacteria</taxon>
        <taxon>Bacillati</taxon>
        <taxon>Bacillota</taxon>
        <taxon>Bacilli</taxon>
        <taxon>Bacillales</taxon>
        <taxon>Thermoactinomycetaceae</taxon>
        <taxon>Kroppenstedtia</taxon>
    </lineage>
</organism>
<evidence type="ECO:0000256" key="2">
    <source>
        <dbReference type="ARBA" id="ARBA00007776"/>
    </source>
</evidence>
<dbReference type="Proteomes" id="UP000617979">
    <property type="component" value="Unassembled WGS sequence"/>
</dbReference>
<dbReference type="InterPro" id="IPR007227">
    <property type="entry name" value="Cell_shape_determining_MreD"/>
</dbReference>
<evidence type="ECO:0000256" key="4">
    <source>
        <dbReference type="ARBA" id="ARBA00022692"/>
    </source>
</evidence>
<evidence type="ECO:0000256" key="1">
    <source>
        <dbReference type="ARBA" id="ARBA00004651"/>
    </source>
</evidence>
<keyword evidence="5" id="KW-0133">Cell shape</keyword>
<reference evidence="10" key="1">
    <citation type="journal article" date="2019" name="Int. J. Syst. Evol. Microbiol.">
        <title>The Global Catalogue of Microorganisms (GCM) 10K type strain sequencing project: providing services to taxonomists for standard genome sequencing and annotation.</title>
        <authorList>
            <consortium name="The Broad Institute Genomics Platform"/>
            <consortium name="The Broad Institute Genome Sequencing Center for Infectious Disease"/>
            <person name="Wu L."/>
            <person name="Ma J."/>
        </authorList>
    </citation>
    <scope>NUCLEOTIDE SEQUENCE [LARGE SCALE GENOMIC DNA]</scope>
    <source>
        <strain evidence="10">CGMCC 1.12404</strain>
    </source>
</reference>
<keyword evidence="4 8" id="KW-0812">Transmembrane</keyword>
<feature type="transmembrane region" description="Helical" evidence="8">
    <location>
        <begin position="57"/>
        <end position="89"/>
    </location>
</feature>
<keyword evidence="6 8" id="KW-1133">Transmembrane helix</keyword>
<evidence type="ECO:0000256" key="8">
    <source>
        <dbReference type="SAM" id="Phobius"/>
    </source>
</evidence>
<keyword evidence="3" id="KW-1003">Cell membrane</keyword>
<dbReference type="NCBIfam" id="TIGR03426">
    <property type="entry name" value="shape_MreD"/>
    <property type="match status" value="1"/>
</dbReference>
<dbReference type="Gene3D" id="1.10.1760.20">
    <property type="match status" value="1"/>
</dbReference>
<comment type="subcellular location">
    <subcellularLocation>
        <location evidence="1">Cell membrane</location>
        <topology evidence="1">Multi-pass membrane protein</topology>
    </subcellularLocation>
</comment>
<evidence type="ECO:0008006" key="11">
    <source>
        <dbReference type="Google" id="ProtNLM"/>
    </source>
</evidence>
<sequence length="174" mass="19320">MAAWMLTGFLSFLFLLEGTVLQDLAPQAWGSPFVWIPQPVTSGIILLSLIQGRKAGLIYGLCFGLIHDLVFGQVIGVYAFSTAAIGYIAGQISRQFVSGPIVALCATGICQAVHLCMVFGWYRLFNVTQIPWEESMIYHIIPSVLINTVVAYPVYRGVRWIVGRFHPHSLQLFE</sequence>
<evidence type="ECO:0000256" key="6">
    <source>
        <dbReference type="ARBA" id="ARBA00022989"/>
    </source>
</evidence>
<name>A0ABQ1GBZ6_9BACL</name>
<feature type="transmembrane region" description="Helical" evidence="8">
    <location>
        <begin position="32"/>
        <end position="50"/>
    </location>
</feature>
<comment type="similarity">
    <text evidence="2">Belongs to the MreD family.</text>
</comment>
<protein>
    <recommendedName>
        <fullName evidence="11">Rod shape-determining protein MreD</fullName>
    </recommendedName>
</protein>
<evidence type="ECO:0000256" key="7">
    <source>
        <dbReference type="ARBA" id="ARBA00023136"/>
    </source>
</evidence>
<feature type="transmembrane region" description="Helical" evidence="8">
    <location>
        <begin position="101"/>
        <end position="124"/>
    </location>
</feature>
<dbReference type="EMBL" id="BMEX01000003">
    <property type="protein sequence ID" value="GGA40832.1"/>
    <property type="molecule type" value="Genomic_DNA"/>
</dbReference>
<accession>A0ABQ1GBZ6</accession>